<gene>
    <name evidence="14" type="ORF">CEE36_03940</name>
</gene>
<dbReference type="Gene3D" id="2.60.40.1730">
    <property type="entry name" value="tricorn interacting facor f3 domain"/>
    <property type="match status" value="1"/>
</dbReference>
<dbReference type="PRINTS" id="PR00756">
    <property type="entry name" value="ALADIPTASE"/>
</dbReference>
<dbReference type="PANTHER" id="PTHR11533">
    <property type="entry name" value="PROTEASE M1 ZINC METALLOPROTEASE"/>
    <property type="match status" value="1"/>
</dbReference>
<evidence type="ECO:0000256" key="4">
    <source>
        <dbReference type="ARBA" id="ARBA00012564"/>
    </source>
</evidence>
<evidence type="ECO:0000256" key="6">
    <source>
        <dbReference type="ARBA" id="ARBA00022438"/>
    </source>
</evidence>
<evidence type="ECO:0000256" key="3">
    <source>
        <dbReference type="ARBA" id="ARBA00010136"/>
    </source>
</evidence>
<evidence type="ECO:0000256" key="11">
    <source>
        <dbReference type="ARBA" id="ARBA00023049"/>
    </source>
</evidence>
<evidence type="ECO:0000313" key="15">
    <source>
        <dbReference type="Proteomes" id="UP000317778"/>
    </source>
</evidence>
<feature type="domain" description="Peptidase M1 membrane alanine aminopeptidase" evidence="12">
    <location>
        <begin position="265"/>
        <end position="457"/>
    </location>
</feature>
<dbReference type="CDD" id="cd09603">
    <property type="entry name" value="M1_APN_like"/>
    <property type="match status" value="1"/>
</dbReference>
<dbReference type="EC" id="3.4.11.2" evidence="4"/>
<dbReference type="GO" id="GO:0006508">
    <property type="term" value="P:proteolysis"/>
    <property type="evidence" value="ECO:0007669"/>
    <property type="project" value="UniProtKB-KW"/>
</dbReference>
<dbReference type="InterPro" id="IPR027268">
    <property type="entry name" value="Peptidase_M4/M1_CTD_sf"/>
</dbReference>
<dbReference type="GO" id="GO:0005615">
    <property type="term" value="C:extracellular space"/>
    <property type="evidence" value="ECO:0007669"/>
    <property type="project" value="TreeGrafter"/>
</dbReference>
<accession>A0A532V8F2</accession>
<comment type="cofactor">
    <cofactor evidence="2">
        <name>Zn(2+)</name>
        <dbReference type="ChEBI" id="CHEBI:29105"/>
    </cofactor>
</comment>
<evidence type="ECO:0000256" key="10">
    <source>
        <dbReference type="ARBA" id="ARBA00022833"/>
    </source>
</evidence>
<evidence type="ECO:0000256" key="2">
    <source>
        <dbReference type="ARBA" id="ARBA00001947"/>
    </source>
</evidence>
<evidence type="ECO:0000256" key="7">
    <source>
        <dbReference type="ARBA" id="ARBA00022670"/>
    </source>
</evidence>
<dbReference type="AlphaFoldDB" id="A0A532V8F2"/>
<dbReference type="GO" id="GO:0016020">
    <property type="term" value="C:membrane"/>
    <property type="evidence" value="ECO:0007669"/>
    <property type="project" value="TreeGrafter"/>
</dbReference>
<protein>
    <recommendedName>
        <fullName evidence="5">Aminopeptidase N</fullName>
        <ecNumber evidence="4">3.4.11.2</ecNumber>
    </recommendedName>
</protein>
<dbReference type="InterPro" id="IPR045357">
    <property type="entry name" value="Aminopeptidase_N-like_N"/>
</dbReference>
<dbReference type="GO" id="GO:0008270">
    <property type="term" value="F:zinc ion binding"/>
    <property type="evidence" value="ECO:0007669"/>
    <property type="project" value="InterPro"/>
</dbReference>
<sequence>MRALVNLLLILTAWWPKERSGLEHHPVMEFADFVLEDTSIAYDIQHYKLAFDVDIPAETLSANTEITLSMLESTDSLMLHFVGMEVSEIKEGGESRSFERVDSFLVLSLGRTASAGEEIVLDISYHGAPTPASSVFGEGLVIDGSDADTAVTYTCNAPWAAKYWFPCQDNPADKATSQMEVTVPAGYEVISNGTLASADRSGSNWTFHWQEFHPIATYLIAFAASKNYALTTDTASIDGTPLPIYHWVLAKDSAQVTPKLMRVNEIVEYFSELFYSYPFLDEKYAHVHFPVRGAMENQTCTHINTNIPWGDWDVIVAHELSHSWWGNAITCRKLKHMWLNEGFATYCEALWIEHRDGADAYQEYYEREIAGGYLGDFQSRRYPILDPPWSEIYSPLTYEKPAAVLHMLRRIVGDDEFFSILRTYGERYQDSTALSEDFEAVVDEVTGQDYSWFFNQWLRAPGHPEYLISWGVEPTGDSVRVIMRLRQTQSWPPDVPIFRMPVEFGLIESADTSFVSFIDSLEDQSFEVTIGGAPDGVIFDPHGNLLCEIEVSGIAEKNPDDGSGFVCSTICSGLLEYTLDFHKRIDLVLYDVSGRQIETWSDIKESGSLDLGHLPGGVYFLRVLSLPSQTHRVVLIR</sequence>
<dbReference type="InterPro" id="IPR050344">
    <property type="entry name" value="Peptidase_M1_aminopeptidases"/>
</dbReference>
<evidence type="ECO:0000259" key="13">
    <source>
        <dbReference type="Pfam" id="PF17900"/>
    </source>
</evidence>
<dbReference type="InterPro" id="IPR001930">
    <property type="entry name" value="Peptidase_M1"/>
</dbReference>
<dbReference type="SUPFAM" id="SSF55486">
    <property type="entry name" value="Metalloproteases ('zincins'), catalytic domain"/>
    <property type="match status" value="1"/>
</dbReference>
<evidence type="ECO:0000313" key="14">
    <source>
        <dbReference type="EMBL" id="TKJ43494.1"/>
    </source>
</evidence>
<dbReference type="SUPFAM" id="SSF63737">
    <property type="entry name" value="Leukotriene A4 hydrolase N-terminal domain"/>
    <property type="match status" value="1"/>
</dbReference>
<evidence type="ECO:0000256" key="1">
    <source>
        <dbReference type="ARBA" id="ARBA00000098"/>
    </source>
</evidence>
<dbReference type="Gene3D" id="1.10.390.10">
    <property type="entry name" value="Neutral Protease Domain 2"/>
    <property type="match status" value="1"/>
</dbReference>
<dbReference type="Pfam" id="PF01433">
    <property type="entry name" value="Peptidase_M1"/>
    <property type="match status" value="1"/>
</dbReference>
<evidence type="ECO:0000259" key="12">
    <source>
        <dbReference type="Pfam" id="PF01433"/>
    </source>
</evidence>
<keyword evidence="7" id="KW-0645">Protease</keyword>
<comment type="caution">
    <text evidence="14">The sequence shown here is derived from an EMBL/GenBank/DDBJ whole genome shotgun (WGS) entry which is preliminary data.</text>
</comment>
<comment type="catalytic activity">
    <reaction evidence="1">
        <text>Release of an N-terminal amino acid, Xaa-|-Yaa- from a peptide, amide or arylamide. Xaa is preferably Ala, but may be most amino acids including Pro (slow action). When a terminal hydrophobic residue is followed by a prolyl residue, the two may be released as an intact Xaa-Pro dipeptide.</text>
        <dbReference type="EC" id="3.4.11.2"/>
    </reaction>
</comment>
<dbReference type="Proteomes" id="UP000317778">
    <property type="component" value="Unassembled WGS sequence"/>
</dbReference>
<feature type="domain" description="Aminopeptidase N-like N-terminal" evidence="13">
    <location>
        <begin position="45"/>
        <end position="219"/>
    </location>
</feature>
<name>A0A532V8F2_UNCT6</name>
<keyword evidence="10" id="KW-0862">Zinc</keyword>
<dbReference type="GO" id="GO:0016285">
    <property type="term" value="F:alanyl aminopeptidase activity"/>
    <property type="evidence" value="ECO:0007669"/>
    <property type="project" value="UniProtKB-EC"/>
</dbReference>
<dbReference type="GO" id="GO:0005737">
    <property type="term" value="C:cytoplasm"/>
    <property type="evidence" value="ECO:0007669"/>
    <property type="project" value="TreeGrafter"/>
</dbReference>
<dbReference type="GO" id="GO:0070006">
    <property type="term" value="F:metalloaminopeptidase activity"/>
    <property type="evidence" value="ECO:0007669"/>
    <property type="project" value="TreeGrafter"/>
</dbReference>
<dbReference type="Pfam" id="PF17900">
    <property type="entry name" value="Peptidase_M1_N"/>
    <property type="match status" value="1"/>
</dbReference>
<keyword evidence="9" id="KW-0378">Hydrolase</keyword>
<proteinExistence type="inferred from homology"/>
<evidence type="ECO:0000256" key="8">
    <source>
        <dbReference type="ARBA" id="ARBA00022723"/>
    </source>
</evidence>
<organism evidence="14 15">
    <name type="scientific">candidate division TA06 bacterium B3_TA06</name>
    <dbReference type="NCBI Taxonomy" id="2012487"/>
    <lineage>
        <taxon>Bacteria</taxon>
        <taxon>Bacteria division TA06</taxon>
    </lineage>
</organism>
<evidence type="ECO:0000256" key="9">
    <source>
        <dbReference type="ARBA" id="ARBA00022801"/>
    </source>
</evidence>
<keyword evidence="6" id="KW-0031">Aminopeptidase</keyword>
<keyword evidence="8" id="KW-0479">Metal-binding</keyword>
<evidence type="ECO:0000256" key="5">
    <source>
        <dbReference type="ARBA" id="ARBA00015611"/>
    </source>
</evidence>
<dbReference type="InterPro" id="IPR014782">
    <property type="entry name" value="Peptidase_M1_dom"/>
</dbReference>
<dbReference type="InterPro" id="IPR042097">
    <property type="entry name" value="Aminopeptidase_N-like_N_sf"/>
</dbReference>
<comment type="similarity">
    <text evidence="3">Belongs to the peptidase M1 family.</text>
</comment>
<dbReference type="GO" id="GO:0043171">
    <property type="term" value="P:peptide catabolic process"/>
    <property type="evidence" value="ECO:0007669"/>
    <property type="project" value="TreeGrafter"/>
</dbReference>
<dbReference type="GO" id="GO:0042277">
    <property type="term" value="F:peptide binding"/>
    <property type="evidence" value="ECO:0007669"/>
    <property type="project" value="TreeGrafter"/>
</dbReference>
<keyword evidence="11" id="KW-0482">Metalloprotease</keyword>
<dbReference type="EMBL" id="NJBO01000004">
    <property type="protein sequence ID" value="TKJ43494.1"/>
    <property type="molecule type" value="Genomic_DNA"/>
</dbReference>
<dbReference type="PANTHER" id="PTHR11533:SF174">
    <property type="entry name" value="PUROMYCIN-SENSITIVE AMINOPEPTIDASE-RELATED"/>
    <property type="match status" value="1"/>
</dbReference>
<reference evidence="14 15" key="1">
    <citation type="submission" date="2017-06" db="EMBL/GenBank/DDBJ databases">
        <title>Novel microbial phyla capable of carbon fixation and sulfur reduction in deep-sea sediments.</title>
        <authorList>
            <person name="Huang J."/>
            <person name="Baker B."/>
            <person name="Wang Y."/>
        </authorList>
    </citation>
    <scope>NUCLEOTIDE SEQUENCE [LARGE SCALE GENOMIC DNA]</scope>
    <source>
        <strain evidence="14">B3_TA06</strain>
    </source>
</reference>